<reference evidence="20 21" key="1">
    <citation type="submission" date="2019-03" db="EMBL/GenBank/DDBJ databases">
        <title>Genomics of glacier-inhabiting Cryobacterium strains.</title>
        <authorList>
            <person name="Liu Q."/>
            <person name="Xin Y.-H."/>
        </authorList>
    </citation>
    <scope>NUCLEOTIDE SEQUENCE [LARGE SCALE GENOMIC DNA]</scope>
    <source>
        <strain evidence="20 21">MDB2-B</strain>
    </source>
</reference>
<dbReference type="Pfam" id="PF00072">
    <property type="entry name" value="Response_reg"/>
    <property type="match status" value="2"/>
</dbReference>
<organism evidence="20 21">
    <name type="scientific">Cryobacterium algoricola</name>
    <dbReference type="NCBI Taxonomy" id="1259183"/>
    <lineage>
        <taxon>Bacteria</taxon>
        <taxon>Bacillati</taxon>
        <taxon>Actinomycetota</taxon>
        <taxon>Actinomycetes</taxon>
        <taxon>Micrococcales</taxon>
        <taxon>Microbacteriaceae</taxon>
        <taxon>Cryobacterium</taxon>
    </lineage>
</organism>
<dbReference type="PRINTS" id="PR00344">
    <property type="entry name" value="BCTRLSENSOR"/>
</dbReference>
<gene>
    <name evidence="20" type="ORF">E3O44_09505</name>
</gene>
<dbReference type="InterPro" id="IPR004358">
    <property type="entry name" value="Sig_transdc_His_kin-like_C"/>
</dbReference>
<evidence type="ECO:0000313" key="20">
    <source>
        <dbReference type="EMBL" id="TFB87336.1"/>
    </source>
</evidence>
<keyword evidence="10 16" id="KW-1133">Transmembrane helix</keyword>
<feature type="transmembrane region" description="Helical" evidence="16">
    <location>
        <begin position="297"/>
        <end position="316"/>
    </location>
</feature>
<evidence type="ECO:0000256" key="10">
    <source>
        <dbReference type="ARBA" id="ARBA00022989"/>
    </source>
</evidence>
<feature type="domain" description="Histidine kinase" evidence="17">
    <location>
        <begin position="382"/>
        <end position="616"/>
    </location>
</feature>
<dbReference type="EC" id="2.7.13.3" evidence="3"/>
<dbReference type="SMART" id="SM00388">
    <property type="entry name" value="HisKA"/>
    <property type="match status" value="1"/>
</dbReference>
<dbReference type="SUPFAM" id="SSF47226">
    <property type="entry name" value="Histidine-containing phosphotransfer domain, HPT domain"/>
    <property type="match status" value="1"/>
</dbReference>
<feature type="region of interest" description="Disordered" evidence="15">
    <location>
        <begin position="21"/>
        <end position="40"/>
    </location>
</feature>
<keyword evidence="12 16" id="KW-0472">Membrane</keyword>
<evidence type="ECO:0000256" key="5">
    <source>
        <dbReference type="ARBA" id="ARBA00022553"/>
    </source>
</evidence>
<comment type="catalytic activity">
    <reaction evidence="1">
        <text>ATP + protein L-histidine = ADP + protein N-phospho-L-histidine.</text>
        <dbReference type="EC" id="2.7.13.3"/>
    </reaction>
</comment>
<dbReference type="PROSITE" id="PS50894">
    <property type="entry name" value="HPT"/>
    <property type="match status" value="1"/>
</dbReference>
<dbReference type="Gene3D" id="1.20.120.160">
    <property type="entry name" value="HPT domain"/>
    <property type="match status" value="1"/>
</dbReference>
<feature type="transmembrane region" description="Helical" evidence="16">
    <location>
        <begin position="322"/>
        <end position="345"/>
    </location>
</feature>
<evidence type="ECO:0000313" key="21">
    <source>
        <dbReference type="Proteomes" id="UP000297608"/>
    </source>
</evidence>
<feature type="compositionally biased region" description="Basic and acidic residues" evidence="15">
    <location>
        <begin position="21"/>
        <end position="32"/>
    </location>
</feature>
<dbReference type="CDD" id="cd00082">
    <property type="entry name" value="HisKA"/>
    <property type="match status" value="1"/>
</dbReference>
<proteinExistence type="predicted"/>
<keyword evidence="9" id="KW-0067">ATP-binding</keyword>
<feature type="transmembrane region" description="Helical" evidence="16">
    <location>
        <begin position="234"/>
        <end position="257"/>
    </location>
</feature>
<evidence type="ECO:0000256" key="9">
    <source>
        <dbReference type="ARBA" id="ARBA00022840"/>
    </source>
</evidence>
<accession>A0ABY2ICL4</accession>
<evidence type="ECO:0000259" key="19">
    <source>
        <dbReference type="PROSITE" id="PS50894"/>
    </source>
</evidence>
<keyword evidence="11" id="KW-0902">Two-component regulatory system</keyword>
<evidence type="ECO:0000256" key="13">
    <source>
        <dbReference type="PROSITE-ProRule" id="PRU00110"/>
    </source>
</evidence>
<feature type="transmembrane region" description="Helical" evidence="16">
    <location>
        <begin position="109"/>
        <end position="131"/>
    </location>
</feature>
<dbReference type="InterPro" id="IPR003661">
    <property type="entry name" value="HisK_dim/P_dom"/>
</dbReference>
<dbReference type="SMART" id="SM00448">
    <property type="entry name" value="REC"/>
    <property type="match status" value="2"/>
</dbReference>
<evidence type="ECO:0000256" key="8">
    <source>
        <dbReference type="ARBA" id="ARBA00022777"/>
    </source>
</evidence>
<dbReference type="InterPro" id="IPR036097">
    <property type="entry name" value="HisK_dim/P_sf"/>
</dbReference>
<keyword evidence="7" id="KW-0547">Nucleotide-binding</keyword>
<evidence type="ECO:0000256" key="7">
    <source>
        <dbReference type="ARBA" id="ARBA00022741"/>
    </source>
</evidence>
<keyword evidence="8" id="KW-0808">Transferase</keyword>
<feature type="modified residue" description="4-aspartylphosphate" evidence="14">
    <location>
        <position position="819"/>
    </location>
</feature>
<evidence type="ECO:0000256" key="15">
    <source>
        <dbReference type="SAM" id="MobiDB-lite"/>
    </source>
</evidence>
<feature type="domain" description="HPt" evidence="19">
    <location>
        <begin position="948"/>
        <end position="1048"/>
    </location>
</feature>
<feature type="transmembrane region" description="Helical" evidence="16">
    <location>
        <begin position="49"/>
        <end position="70"/>
    </location>
</feature>
<dbReference type="Pfam" id="PF01627">
    <property type="entry name" value="Hpt"/>
    <property type="match status" value="1"/>
</dbReference>
<evidence type="ECO:0000256" key="4">
    <source>
        <dbReference type="ARBA" id="ARBA00022475"/>
    </source>
</evidence>
<feature type="transmembrane region" description="Helical" evidence="16">
    <location>
        <begin position="137"/>
        <end position="161"/>
    </location>
</feature>
<dbReference type="SUPFAM" id="SSF52172">
    <property type="entry name" value="CheY-like"/>
    <property type="match status" value="2"/>
</dbReference>
<evidence type="ECO:0000259" key="17">
    <source>
        <dbReference type="PROSITE" id="PS50109"/>
    </source>
</evidence>
<keyword evidence="4" id="KW-1003">Cell membrane</keyword>
<protein>
    <recommendedName>
        <fullName evidence="3">histidine kinase</fullName>
        <ecNumber evidence="3">2.7.13.3</ecNumber>
    </recommendedName>
</protein>
<feature type="transmembrane region" description="Helical" evidence="16">
    <location>
        <begin position="82"/>
        <end position="102"/>
    </location>
</feature>
<sequence length="1048" mass="111020">MQIWSIRNVHIPTRFLVRPRREAPDMGPDRTGSDPSRSSPRDAFVMPRLMLVVFVAVSLGIAAYAWATVATNVAERPVWVDYAYYLGLEFAVAGLVLARVILVKAERLAWALLGAAMLCIAAADTVESILFPPRAPHAASLTAIIFFALFLVLSVSFLLVLMRRRLNPTSATVWLDGVIAGLGLVAVAAAVLFRPVSDIVLDDILGLAYPVSPLILVALLVCALTVYGRRPSRAWYLLVIAFLGFALANTFLVAGVADGSYVRGGIVDVAWPIVGVLLGLAAWSPGVSALPDRASATLALAAPAIFSIGALGVIVVNEFVPLASLAVFVSFCTLLVGAVRLVLAVRDADRLRVRQVELNVSLGLARDAALAATTAKSAFLATMSHEIRTPMNAVIGMTGLLLDTRLDAVQRDYVETVRRSGDLLLDLINDILDFSKIESGGLELEDRPFDLISAVEDSVGLLAVAADKKGVALLCDFADGCPSWVSGDVTRLRQVLVNLVGNAVKFTESGTIMVRIEPAVPALPVSSVVPVVPGEPGTVALRFLVSDTGIGIPADRMPRLFQSFSQVDASTTRVYGGSGLGLAISQALVEIMGGRIEVTSTVGVGSTFAFTIAWRESPSPERRVTETISLAGLRALMVDDNEANRRILSGQLSRWGMKCTVTATSDEMIADARNSPVPDIAILDMQLPGMDGAAVARVLQDLPGWQDTPMILLTSMSATLSKARKAPFAAVLTKPVRSAQLQRVVIEVLSGQVAAGDETPARADAVSGLRILLAEDNLVNQKVAQLMLAKGGHRVDTVSNGLEAVHAAQLGDFDVVLMDVHMPIVDGLEATRLIRVLGDSIRQPMIIALTASVTAEARRACLDAGMDQYLSKPIRVEELADALALTIRVPARQSVPAVTVGAFSEWKDDSAPLPSPTPEPAASVLATPTAESAPVLDPELYGYLDEMGAETKAVLLQHFLDESGGHLVALRAELDRDNLVQAAFVAHRLRGSSATIGASELAAVCGEIEARANEGGRITEDQLTRLEAAIAEVTAVLVTDLAATLDAG</sequence>
<evidence type="ECO:0000256" key="3">
    <source>
        <dbReference type="ARBA" id="ARBA00012438"/>
    </source>
</evidence>
<dbReference type="InterPro" id="IPR008207">
    <property type="entry name" value="Sig_transdc_His_kin_Hpt_dom"/>
</dbReference>
<dbReference type="Pfam" id="PF00512">
    <property type="entry name" value="HisKA"/>
    <property type="match status" value="1"/>
</dbReference>
<dbReference type="EMBL" id="SOFG01000011">
    <property type="protein sequence ID" value="TFB87336.1"/>
    <property type="molecule type" value="Genomic_DNA"/>
</dbReference>
<dbReference type="PANTHER" id="PTHR45339:SF1">
    <property type="entry name" value="HYBRID SIGNAL TRANSDUCTION HISTIDINE KINASE J"/>
    <property type="match status" value="1"/>
</dbReference>
<dbReference type="InterPro" id="IPR001789">
    <property type="entry name" value="Sig_transdc_resp-reg_receiver"/>
</dbReference>
<dbReference type="Gene3D" id="3.30.565.10">
    <property type="entry name" value="Histidine kinase-like ATPase, C-terminal domain"/>
    <property type="match status" value="1"/>
</dbReference>
<dbReference type="Gene3D" id="1.10.287.130">
    <property type="match status" value="1"/>
</dbReference>
<dbReference type="CDD" id="cd17546">
    <property type="entry name" value="REC_hyHK_CKI1_RcsC-like"/>
    <property type="match status" value="1"/>
</dbReference>
<comment type="caution">
    <text evidence="20">The sequence shown here is derived from an EMBL/GenBank/DDBJ whole genome shotgun (WGS) entry which is preliminary data.</text>
</comment>
<dbReference type="Proteomes" id="UP000297608">
    <property type="component" value="Unassembled WGS sequence"/>
</dbReference>
<dbReference type="InterPro" id="IPR036890">
    <property type="entry name" value="HATPase_C_sf"/>
</dbReference>
<dbReference type="PROSITE" id="PS50110">
    <property type="entry name" value="RESPONSE_REGULATORY"/>
    <property type="match status" value="2"/>
</dbReference>
<dbReference type="InterPro" id="IPR003594">
    <property type="entry name" value="HATPase_dom"/>
</dbReference>
<dbReference type="InterPro" id="IPR036641">
    <property type="entry name" value="HPT_dom_sf"/>
</dbReference>
<evidence type="ECO:0000256" key="14">
    <source>
        <dbReference type="PROSITE-ProRule" id="PRU00169"/>
    </source>
</evidence>
<dbReference type="SMART" id="SM00387">
    <property type="entry name" value="HATPase_c"/>
    <property type="match status" value="1"/>
</dbReference>
<keyword evidence="8" id="KW-0418">Kinase</keyword>
<feature type="domain" description="Response regulatory" evidence="18">
    <location>
        <begin position="634"/>
        <end position="749"/>
    </location>
</feature>
<dbReference type="CDD" id="cd16922">
    <property type="entry name" value="HATPase_EvgS-ArcB-TorS-like"/>
    <property type="match status" value="1"/>
</dbReference>
<evidence type="ECO:0000256" key="2">
    <source>
        <dbReference type="ARBA" id="ARBA00004651"/>
    </source>
</evidence>
<dbReference type="Pfam" id="PF02518">
    <property type="entry name" value="HATPase_c"/>
    <property type="match status" value="1"/>
</dbReference>
<keyword evidence="6 16" id="KW-0812">Transmembrane</keyword>
<dbReference type="SMART" id="SM00073">
    <property type="entry name" value="HPT"/>
    <property type="match status" value="1"/>
</dbReference>
<dbReference type="Gene3D" id="3.40.50.2300">
    <property type="match status" value="2"/>
</dbReference>
<dbReference type="PROSITE" id="PS50109">
    <property type="entry name" value="HIS_KIN"/>
    <property type="match status" value="1"/>
</dbReference>
<dbReference type="SUPFAM" id="SSF55874">
    <property type="entry name" value="ATPase domain of HSP90 chaperone/DNA topoisomerase II/histidine kinase"/>
    <property type="match status" value="1"/>
</dbReference>
<evidence type="ECO:0000256" key="6">
    <source>
        <dbReference type="ARBA" id="ARBA00022692"/>
    </source>
</evidence>
<feature type="modified residue" description="4-aspartylphosphate" evidence="14">
    <location>
        <position position="684"/>
    </location>
</feature>
<evidence type="ECO:0000259" key="18">
    <source>
        <dbReference type="PROSITE" id="PS50110"/>
    </source>
</evidence>
<evidence type="ECO:0000256" key="1">
    <source>
        <dbReference type="ARBA" id="ARBA00000085"/>
    </source>
</evidence>
<keyword evidence="21" id="KW-1185">Reference proteome</keyword>
<evidence type="ECO:0000256" key="11">
    <source>
        <dbReference type="ARBA" id="ARBA00023012"/>
    </source>
</evidence>
<evidence type="ECO:0000256" key="16">
    <source>
        <dbReference type="SAM" id="Phobius"/>
    </source>
</evidence>
<dbReference type="InterPro" id="IPR011006">
    <property type="entry name" value="CheY-like_superfamily"/>
</dbReference>
<feature type="modified residue" description="Phosphohistidine" evidence="13">
    <location>
        <position position="987"/>
    </location>
</feature>
<feature type="domain" description="Response regulatory" evidence="18">
    <location>
        <begin position="770"/>
        <end position="887"/>
    </location>
</feature>
<name>A0ABY2ICL4_9MICO</name>
<feature type="transmembrane region" description="Helical" evidence="16">
    <location>
        <begin position="205"/>
        <end position="227"/>
    </location>
</feature>
<keyword evidence="5 14" id="KW-0597">Phosphoprotein</keyword>
<comment type="subcellular location">
    <subcellularLocation>
        <location evidence="2">Cell membrane</location>
        <topology evidence="2">Multi-pass membrane protein</topology>
    </subcellularLocation>
</comment>
<dbReference type="InterPro" id="IPR005467">
    <property type="entry name" value="His_kinase_dom"/>
</dbReference>
<evidence type="ECO:0000256" key="12">
    <source>
        <dbReference type="ARBA" id="ARBA00023136"/>
    </source>
</evidence>
<dbReference type="PANTHER" id="PTHR45339">
    <property type="entry name" value="HYBRID SIGNAL TRANSDUCTION HISTIDINE KINASE J"/>
    <property type="match status" value="1"/>
</dbReference>
<feature type="transmembrane region" description="Helical" evidence="16">
    <location>
        <begin position="173"/>
        <end position="193"/>
    </location>
</feature>
<dbReference type="SUPFAM" id="SSF47384">
    <property type="entry name" value="Homodimeric domain of signal transducing histidine kinase"/>
    <property type="match status" value="1"/>
</dbReference>